<feature type="compositionally biased region" description="Low complexity" evidence="1">
    <location>
        <begin position="29"/>
        <end position="48"/>
    </location>
</feature>
<accession>A0ABY7ZIL3</accession>
<dbReference type="Gene3D" id="2.40.100.20">
    <property type="match status" value="1"/>
</dbReference>
<evidence type="ECO:0000256" key="1">
    <source>
        <dbReference type="SAM" id="MobiDB-lite"/>
    </source>
</evidence>
<dbReference type="Proteomes" id="UP001219605">
    <property type="component" value="Chromosome"/>
</dbReference>
<sequence length="169" mass="17512">MTKPFSVVGPLLSVLALAACTTPGGGGASASSPPSDAARSGPAGGADRTTGTVVRFATSTASVDVTIGADNPAVRDFLGMLPLTVEVEEFAGKEKIVRLPRELRHEGAPGSDPEDGDLIYFVPWGNLGFYYDASGIGYSDQTIHLGTYQATRAELARLEGQRVTVAVVD</sequence>
<dbReference type="InterPro" id="IPR041183">
    <property type="entry name" value="Cyclophilin-like"/>
</dbReference>
<evidence type="ECO:0000259" key="3">
    <source>
        <dbReference type="Pfam" id="PF18050"/>
    </source>
</evidence>
<gene>
    <name evidence="4" type="ORF">PVK37_19725</name>
</gene>
<protein>
    <submittedName>
        <fullName evidence="4">Cyclophilin-like fold protein</fullName>
    </submittedName>
</protein>
<feature type="signal peptide" evidence="2">
    <location>
        <begin position="1"/>
        <end position="18"/>
    </location>
</feature>
<dbReference type="RefSeq" id="WP_275029003.1">
    <property type="nucleotide sequence ID" value="NZ_CP118615.1"/>
</dbReference>
<dbReference type="PROSITE" id="PS51257">
    <property type="entry name" value="PROKAR_LIPOPROTEIN"/>
    <property type="match status" value="1"/>
</dbReference>
<name>A0ABY7ZIL3_9ACTN</name>
<evidence type="ECO:0000313" key="4">
    <source>
        <dbReference type="EMBL" id="WDZ82697.1"/>
    </source>
</evidence>
<keyword evidence="2" id="KW-0732">Signal</keyword>
<organism evidence="4 5">
    <name type="scientific">Micromonospora cathayae</name>
    <dbReference type="NCBI Taxonomy" id="3028804"/>
    <lineage>
        <taxon>Bacteria</taxon>
        <taxon>Bacillati</taxon>
        <taxon>Actinomycetota</taxon>
        <taxon>Actinomycetes</taxon>
        <taxon>Micromonosporales</taxon>
        <taxon>Micromonosporaceae</taxon>
        <taxon>Micromonospora</taxon>
    </lineage>
</organism>
<feature type="region of interest" description="Disordered" evidence="1">
    <location>
        <begin position="23"/>
        <end position="49"/>
    </location>
</feature>
<proteinExistence type="predicted"/>
<evidence type="ECO:0000256" key="2">
    <source>
        <dbReference type="SAM" id="SignalP"/>
    </source>
</evidence>
<feature type="chain" id="PRO_5046251345" evidence="2">
    <location>
        <begin position="19"/>
        <end position="169"/>
    </location>
</feature>
<evidence type="ECO:0000313" key="5">
    <source>
        <dbReference type="Proteomes" id="UP001219605"/>
    </source>
</evidence>
<feature type="domain" description="Cyclophilin-like" evidence="3">
    <location>
        <begin position="66"/>
        <end position="161"/>
    </location>
</feature>
<dbReference type="InterPro" id="IPR029000">
    <property type="entry name" value="Cyclophilin-like_dom_sf"/>
</dbReference>
<dbReference type="Pfam" id="PF18050">
    <property type="entry name" value="Cyclophil_like2"/>
    <property type="match status" value="1"/>
</dbReference>
<keyword evidence="5" id="KW-1185">Reference proteome</keyword>
<dbReference type="EMBL" id="CP118615">
    <property type="protein sequence ID" value="WDZ82697.1"/>
    <property type="molecule type" value="Genomic_DNA"/>
</dbReference>
<reference evidence="4 5" key="1">
    <citation type="submission" date="2023-02" db="EMBL/GenBank/DDBJ databases">
        <authorList>
            <person name="Mo P."/>
        </authorList>
    </citation>
    <scope>NUCLEOTIDE SEQUENCE [LARGE SCALE GENOMIC DNA]</scope>
    <source>
        <strain evidence="4 5">HUAS 3</strain>
    </source>
</reference>
<dbReference type="SUPFAM" id="SSF50891">
    <property type="entry name" value="Cyclophilin-like"/>
    <property type="match status" value="1"/>
</dbReference>